<evidence type="ECO:0000313" key="3">
    <source>
        <dbReference type="Proteomes" id="UP000239187"/>
    </source>
</evidence>
<protein>
    <submittedName>
        <fullName evidence="2">Uncharacterized protein</fullName>
    </submittedName>
</protein>
<dbReference type="Proteomes" id="UP000239187">
    <property type="component" value="Chromosome"/>
</dbReference>
<feature type="region of interest" description="Disordered" evidence="1">
    <location>
        <begin position="92"/>
        <end position="192"/>
    </location>
</feature>
<evidence type="ECO:0000313" key="2">
    <source>
        <dbReference type="EMBL" id="AUZ87275.1"/>
    </source>
</evidence>
<dbReference type="AlphaFoldDB" id="A0A2L0UDE3"/>
<feature type="compositionally biased region" description="Low complexity" evidence="1">
    <location>
        <begin position="1"/>
        <end position="15"/>
    </location>
</feature>
<evidence type="ECO:0000256" key="1">
    <source>
        <dbReference type="SAM" id="MobiDB-lite"/>
    </source>
</evidence>
<feature type="compositionally biased region" description="Low complexity" evidence="1">
    <location>
        <begin position="148"/>
        <end position="181"/>
    </location>
</feature>
<accession>A0A2L0UDE3</accession>
<proteinExistence type="predicted"/>
<feature type="region of interest" description="Disordered" evidence="1">
    <location>
        <begin position="1"/>
        <end position="67"/>
    </location>
</feature>
<gene>
    <name evidence="2" type="ORF">CVO76_06210</name>
</gene>
<feature type="compositionally biased region" description="Basic and acidic residues" evidence="1">
    <location>
        <begin position="16"/>
        <end position="25"/>
    </location>
</feature>
<dbReference type="EMBL" id="CP024915">
    <property type="protein sequence ID" value="AUZ87275.1"/>
    <property type="molecule type" value="Genomic_DNA"/>
</dbReference>
<feature type="compositionally biased region" description="Polar residues" evidence="1">
    <location>
        <begin position="32"/>
        <end position="53"/>
    </location>
</feature>
<reference evidence="2 3" key="1">
    <citation type="submission" date="2017-11" db="EMBL/GenBank/DDBJ databases">
        <title>Draft genome of Arthrobacter agilis strain UMCV2, a plant growth-promoting rhizobacterium and biocontrol capacity of phytopathogenic fungi.</title>
        <authorList>
            <person name="Martinez-Camara R."/>
            <person name="Santoyo G."/>
            <person name="Moreno-Hagelsieb G."/>
            <person name="Valencia-Cantero E."/>
        </authorList>
    </citation>
    <scope>NUCLEOTIDE SEQUENCE [LARGE SCALE GENOMIC DNA]</scope>
    <source>
        <strain evidence="2 3">UMCV2</strain>
    </source>
</reference>
<sequence length="192" mass="19273">MTPPATGTVPGTTGRPDPEKPDHAAPGRVTPGQGQDRSLTKETTVTAPETISGDTPAPAGHRRSWLRAPAGPADTAFLLDAPITLDPDRSALFPADALSDPTDPVPGLPVGPEIGELPADPVPQDLPVGPAPEEVLPEDLPVGPAPEDVLPVDPVGPADAAAPDSSGAEVAVPEAAGPEVGSRSEAMSNSSR</sequence>
<organism evidence="2 3">
    <name type="scientific">Arthrobacter agilis</name>
    <dbReference type="NCBI Taxonomy" id="37921"/>
    <lineage>
        <taxon>Bacteria</taxon>
        <taxon>Bacillati</taxon>
        <taxon>Actinomycetota</taxon>
        <taxon>Actinomycetes</taxon>
        <taxon>Micrococcales</taxon>
        <taxon>Micrococcaceae</taxon>
        <taxon>Arthrobacter</taxon>
    </lineage>
</organism>
<name>A0A2L0UDE3_9MICC</name>